<dbReference type="PANTHER" id="PTHR21530">
    <property type="entry name" value="PHEROMONE SHUTDOWN PROTEIN"/>
    <property type="match status" value="1"/>
</dbReference>
<accession>A0A9N8EP64</accession>
<sequence>MGYCRRTASWLATAMVAAALVLCSALVPVQGFLVEPNCSPCNKKQSLIGTSKPLPLTSLHALALVNDNDNTIATITTPDHSQTITLIGTAHLSQKSNEQVQQVIQQLQPQCVMVELDPDRLVRIGIDNPDTDISIPRIVTAQDIVLQENDNDINSNNPLTGWIQNAIADAFSKVARGLLTDMYNDMSDSMSSTEDKVIPGGEFLAAIRAAEQCPSCHTLVLGDRSSTVTIKRAALLALQSGNPLAVLSKLEQANAQEMKQLEVQVREQLQADDNKDDAAAFQVAMMEALKADDTLRDRLFQRLERDVPEFTQAFLKERDWIMAESIRRELTASSTTTTTTAIVGVVGLAHVPGMVQVLQDIMTDASLVGETVTTTTTDEPATQQ</sequence>
<evidence type="ECO:0000313" key="2">
    <source>
        <dbReference type="EMBL" id="CAB9523920.1"/>
    </source>
</evidence>
<dbReference type="Pfam" id="PF01963">
    <property type="entry name" value="TraB_PrgY_gumN"/>
    <property type="match status" value="1"/>
</dbReference>
<dbReference type="InterPro" id="IPR002816">
    <property type="entry name" value="TraB/PrgY/GumN_fam"/>
</dbReference>
<protein>
    <submittedName>
        <fullName evidence="2">TraB domain containing</fullName>
    </submittedName>
</protein>
<gene>
    <name evidence="2" type="ORF">SEMRO_1472_G275540.1</name>
</gene>
<feature type="chain" id="PRO_5040260006" evidence="1">
    <location>
        <begin position="32"/>
        <end position="384"/>
    </location>
</feature>
<name>A0A9N8EP64_9STRA</name>
<dbReference type="Proteomes" id="UP001153069">
    <property type="component" value="Unassembled WGS sequence"/>
</dbReference>
<comment type="caution">
    <text evidence="2">The sequence shown here is derived from an EMBL/GenBank/DDBJ whole genome shotgun (WGS) entry which is preliminary data.</text>
</comment>
<reference evidence="2" key="1">
    <citation type="submission" date="2020-06" db="EMBL/GenBank/DDBJ databases">
        <authorList>
            <consortium name="Plant Systems Biology data submission"/>
        </authorList>
    </citation>
    <scope>NUCLEOTIDE SEQUENCE</scope>
    <source>
        <strain evidence="2">D6</strain>
    </source>
</reference>
<keyword evidence="3" id="KW-1185">Reference proteome</keyword>
<dbReference type="CDD" id="cd14726">
    <property type="entry name" value="TraB_PrgY-like"/>
    <property type="match status" value="1"/>
</dbReference>
<dbReference type="EMBL" id="CAICTM010001470">
    <property type="protein sequence ID" value="CAB9523920.1"/>
    <property type="molecule type" value="Genomic_DNA"/>
</dbReference>
<evidence type="ECO:0000256" key="1">
    <source>
        <dbReference type="SAM" id="SignalP"/>
    </source>
</evidence>
<organism evidence="2 3">
    <name type="scientific">Seminavis robusta</name>
    <dbReference type="NCBI Taxonomy" id="568900"/>
    <lineage>
        <taxon>Eukaryota</taxon>
        <taxon>Sar</taxon>
        <taxon>Stramenopiles</taxon>
        <taxon>Ochrophyta</taxon>
        <taxon>Bacillariophyta</taxon>
        <taxon>Bacillariophyceae</taxon>
        <taxon>Bacillariophycidae</taxon>
        <taxon>Naviculales</taxon>
        <taxon>Naviculaceae</taxon>
        <taxon>Seminavis</taxon>
    </lineage>
</organism>
<feature type="signal peptide" evidence="1">
    <location>
        <begin position="1"/>
        <end position="31"/>
    </location>
</feature>
<dbReference type="PANTHER" id="PTHR21530:SF7">
    <property type="entry name" value="TRAB DOMAIN-CONTAINING PROTEIN"/>
    <property type="match status" value="1"/>
</dbReference>
<keyword evidence="1" id="KW-0732">Signal</keyword>
<evidence type="ECO:0000313" key="3">
    <source>
        <dbReference type="Proteomes" id="UP001153069"/>
    </source>
</evidence>
<dbReference type="AlphaFoldDB" id="A0A9N8EP64"/>
<dbReference type="InterPro" id="IPR046345">
    <property type="entry name" value="TraB_PrgY-like"/>
</dbReference>
<proteinExistence type="predicted"/>
<dbReference type="OrthoDB" id="48306at2759"/>